<protein>
    <recommendedName>
        <fullName evidence="4">EfeO-type cupredoxin-like domain-containing protein</fullName>
    </recommendedName>
</protein>
<proteinExistence type="predicted"/>
<dbReference type="Proteomes" id="UP000033996">
    <property type="component" value="Unassembled WGS sequence"/>
</dbReference>
<dbReference type="Gene3D" id="2.60.40.420">
    <property type="entry name" value="Cupredoxins - blue copper proteins"/>
    <property type="match status" value="1"/>
</dbReference>
<gene>
    <name evidence="2" type="ORF">UT35_C0005G0003</name>
</gene>
<evidence type="ECO:0000313" key="2">
    <source>
        <dbReference type="EMBL" id="KKR09433.1"/>
    </source>
</evidence>
<dbReference type="InterPro" id="IPR008972">
    <property type="entry name" value="Cupredoxin"/>
</dbReference>
<dbReference type="AlphaFoldDB" id="A0A837HUF6"/>
<keyword evidence="1" id="KW-0472">Membrane</keyword>
<reference evidence="2 3" key="1">
    <citation type="journal article" date="2015" name="Nature">
        <title>rRNA introns, odd ribosomes, and small enigmatic genomes across a large radiation of phyla.</title>
        <authorList>
            <person name="Brown C.T."/>
            <person name="Hug L.A."/>
            <person name="Thomas B.C."/>
            <person name="Sharon I."/>
            <person name="Castelle C.J."/>
            <person name="Singh A."/>
            <person name="Wilkins M.J."/>
            <person name="Williams K.H."/>
            <person name="Banfield J.F."/>
        </authorList>
    </citation>
    <scope>NUCLEOTIDE SEQUENCE [LARGE SCALE GENOMIC DNA]</scope>
</reference>
<name>A0A837HUF6_9BACT</name>
<dbReference type="EMBL" id="LBWL01000005">
    <property type="protein sequence ID" value="KKR09433.1"/>
    <property type="molecule type" value="Genomic_DNA"/>
</dbReference>
<feature type="transmembrane region" description="Helical" evidence="1">
    <location>
        <begin position="6"/>
        <end position="24"/>
    </location>
</feature>
<organism evidence="2 3">
    <name type="scientific">Candidatus Yanofskybacteria bacterium GW2011_GWD1_39_16</name>
    <dbReference type="NCBI Taxonomy" id="1619030"/>
    <lineage>
        <taxon>Bacteria</taxon>
        <taxon>Candidatus Yanofskyibacteriota</taxon>
    </lineage>
</organism>
<evidence type="ECO:0008006" key="4">
    <source>
        <dbReference type="Google" id="ProtNLM"/>
    </source>
</evidence>
<keyword evidence="1" id="KW-0812">Transmembrane</keyword>
<sequence>MRTIGITIIVVVVVFGGFMAISLLNSGSKNITSGNGVDSVSIVDGKQIIKIRAKGGYQPRGSLAKAGLPTIIEFDSRGTFDCSSFIRIPSMNISRSLSSSEITYVDLGTPSVVKLQGSCGMGMYPFEINFE</sequence>
<evidence type="ECO:0000256" key="1">
    <source>
        <dbReference type="SAM" id="Phobius"/>
    </source>
</evidence>
<comment type="caution">
    <text evidence="2">The sequence shown here is derived from an EMBL/GenBank/DDBJ whole genome shotgun (WGS) entry which is preliminary data.</text>
</comment>
<evidence type="ECO:0000313" key="3">
    <source>
        <dbReference type="Proteomes" id="UP000033996"/>
    </source>
</evidence>
<keyword evidence="1" id="KW-1133">Transmembrane helix</keyword>
<accession>A0A837HUF6</accession>